<dbReference type="GO" id="GO:0005794">
    <property type="term" value="C:Golgi apparatus"/>
    <property type="evidence" value="ECO:0007669"/>
    <property type="project" value="TreeGrafter"/>
</dbReference>
<accession>A0A7R9BEU8</accession>
<evidence type="ECO:0000256" key="6">
    <source>
        <dbReference type="PIRNR" id="PIRNR015840"/>
    </source>
</evidence>
<dbReference type="PANTHER" id="PTHR10926:SF0">
    <property type="entry name" value="CDC50, ISOFORM A"/>
    <property type="match status" value="1"/>
</dbReference>
<evidence type="ECO:0000256" key="5">
    <source>
        <dbReference type="ARBA" id="ARBA00023136"/>
    </source>
</evidence>
<dbReference type="Proteomes" id="UP000678499">
    <property type="component" value="Unassembled WGS sequence"/>
</dbReference>
<evidence type="ECO:0000256" key="3">
    <source>
        <dbReference type="ARBA" id="ARBA00022692"/>
    </source>
</evidence>
<keyword evidence="3 7" id="KW-0812">Transmembrane</keyword>
<feature type="transmembrane region" description="Helical" evidence="7">
    <location>
        <begin position="33"/>
        <end position="58"/>
    </location>
</feature>
<dbReference type="OrthoDB" id="340608at2759"/>
<organism evidence="8">
    <name type="scientific">Notodromas monacha</name>
    <dbReference type="NCBI Taxonomy" id="399045"/>
    <lineage>
        <taxon>Eukaryota</taxon>
        <taxon>Metazoa</taxon>
        <taxon>Ecdysozoa</taxon>
        <taxon>Arthropoda</taxon>
        <taxon>Crustacea</taxon>
        <taxon>Oligostraca</taxon>
        <taxon>Ostracoda</taxon>
        <taxon>Podocopa</taxon>
        <taxon>Podocopida</taxon>
        <taxon>Cypridocopina</taxon>
        <taxon>Cypridoidea</taxon>
        <taxon>Cyprididae</taxon>
        <taxon>Notodromas</taxon>
    </lineage>
</organism>
<proteinExistence type="inferred from homology"/>
<dbReference type="InterPro" id="IPR005045">
    <property type="entry name" value="CDC50/LEM3_fam"/>
</dbReference>
<evidence type="ECO:0000313" key="8">
    <source>
        <dbReference type="EMBL" id="CAD7273859.1"/>
    </source>
</evidence>
<dbReference type="GO" id="GO:0005783">
    <property type="term" value="C:endoplasmic reticulum"/>
    <property type="evidence" value="ECO:0007669"/>
    <property type="project" value="TreeGrafter"/>
</dbReference>
<evidence type="ECO:0000313" key="9">
    <source>
        <dbReference type="Proteomes" id="UP000678499"/>
    </source>
</evidence>
<dbReference type="AlphaFoldDB" id="A0A7R9BEU8"/>
<comment type="similarity">
    <text evidence="2 6">Belongs to the CDC50/LEM3 family.</text>
</comment>
<dbReference type="PIRSF" id="PIRSF015840">
    <property type="entry name" value="DUF284_TM_euk"/>
    <property type="match status" value="1"/>
</dbReference>
<dbReference type="EMBL" id="CAJPEX010000181">
    <property type="protein sequence ID" value="CAG0914011.1"/>
    <property type="molecule type" value="Genomic_DNA"/>
</dbReference>
<feature type="transmembrane region" description="Helical" evidence="7">
    <location>
        <begin position="320"/>
        <end position="344"/>
    </location>
</feature>
<evidence type="ECO:0000256" key="7">
    <source>
        <dbReference type="SAM" id="Phobius"/>
    </source>
</evidence>
<evidence type="ECO:0000256" key="2">
    <source>
        <dbReference type="ARBA" id="ARBA00009457"/>
    </source>
</evidence>
<evidence type="ECO:0000256" key="1">
    <source>
        <dbReference type="ARBA" id="ARBA00004141"/>
    </source>
</evidence>
<dbReference type="Pfam" id="PF03381">
    <property type="entry name" value="CDC50"/>
    <property type="match status" value="1"/>
</dbReference>
<name>A0A7R9BEU8_9CRUS</name>
<keyword evidence="4 7" id="KW-1133">Transmembrane helix</keyword>
<evidence type="ECO:0008006" key="10">
    <source>
        <dbReference type="Google" id="ProtNLM"/>
    </source>
</evidence>
<dbReference type="EMBL" id="OA882218">
    <property type="protein sequence ID" value="CAD7273859.1"/>
    <property type="molecule type" value="Genomic_DNA"/>
</dbReference>
<keyword evidence="9" id="KW-1185">Reference proteome</keyword>
<dbReference type="GO" id="GO:0005886">
    <property type="term" value="C:plasma membrane"/>
    <property type="evidence" value="ECO:0007669"/>
    <property type="project" value="TreeGrafter"/>
</dbReference>
<dbReference type="PANTHER" id="PTHR10926">
    <property type="entry name" value="CELL CYCLE CONTROL PROTEIN 50"/>
    <property type="match status" value="1"/>
</dbReference>
<evidence type="ECO:0000256" key="4">
    <source>
        <dbReference type="ARBA" id="ARBA00022989"/>
    </source>
</evidence>
<protein>
    <recommendedName>
        <fullName evidence="10">Cell cycle control protein</fullName>
    </recommendedName>
</protein>
<sequence>MSTNSDDKVKPVNLHKPSGTAIEQQRLPAWQPILTAGTVLPMFFVVGIAFIPIGVGMLHISSNVKEKVVDYTDCGFPGNTCADQLKRYPGTSCTCTINFKMDKDWTEGRSVYVYYKLTNYYQNHRRYVKSRDDVQLLGSVRKEPSENCGQFSYNGKLPIVPCGAIANSLFNDTYSLSYTPLNFGARTEVKIRRDGIAWDSDIRMKFANPQNYDPAYPEAAFRGTAKPFNWPQEIWRLTSASRTNDALRYEPLMVWMRTSAFPDFRKNYGIIDNTQTYFKNGLPAGNYELQIKYSYPVKSFNGTKSFVLATTSLFGGKNPFLGFAYISVGGLFLVTGIVLVFIHLKFGKSVREMVDVDESTAY</sequence>
<gene>
    <name evidence="8" type="ORF">NMOB1V02_LOCUS1728</name>
</gene>
<keyword evidence="5 6" id="KW-0472">Membrane</keyword>
<reference evidence="8" key="1">
    <citation type="submission" date="2020-11" db="EMBL/GenBank/DDBJ databases">
        <authorList>
            <person name="Tran Van P."/>
        </authorList>
    </citation>
    <scope>NUCLEOTIDE SEQUENCE</scope>
</reference>
<comment type="subcellular location">
    <subcellularLocation>
        <location evidence="1">Membrane</location>
        <topology evidence="1">Multi-pass membrane protein</topology>
    </subcellularLocation>
</comment>